<dbReference type="EMBL" id="KL142398">
    <property type="protein sequence ID" value="KDR70160.1"/>
    <property type="molecule type" value="Genomic_DNA"/>
</dbReference>
<keyword evidence="4" id="KW-1185">Reference proteome</keyword>
<name>A0A067SGT0_GALM3</name>
<feature type="region of interest" description="Disordered" evidence="1">
    <location>
        <begin position="78"/>
        <end position="113"/>
    </location>
</feature>
<feature type="signal peptide" evidence="2">
    <location>
        <begin position="1"/>
        <end position="26"/>
    </location>
</feature>
<evidence type="ECO:0000313" key="4">
    <source>
        <dbReference type="Proteomes" id="UP000027222"/>
    </source>
</evidence>
<dbReference type="HOGENOM" id="CLU_1468253_0_0_1"/>
<evidence type="ECO:0000256" key="2">
    <source>
        <dbReference type="SAM" id="SignalP"/>
    </source>
</evidence>
<dbReference type="AlphaFoldDB" id="A0A067SGT0"/>
<organism evidence="3 4">
    <name type="scientific">Galerina marginata (strain CBS 339.88)</name>
    <dbReference type="NCBI Taxonomy" id="685588"/>
    <lineage>
        <taxon>Eukaryota</taxon>
        <taxon>Fungi</taxon>
        <taxon>Dikarya</taxon>
        <taxon>Basidiomycota</taxon>
        <taxon>Agaricomycotina</taxon>
        <taxon>Agaricomycetes</taxon>
        <taxon>Agaricomycetidae</taxon>
        <taxon>Agaricales</taxon>
        <taxon>Agaricineae</taxon>
        <taxon>Strophariaceae</taxon>
        <taxon>Galerina</taxon>
    </lineage>
</organism>
<feature type="chain" id="PRO_5001645718" evidence="2">
    <location>
        <begin position="27"/>
        <end position="184"/>
    </location>
</feature>
<evidence type="ECO:0000313" key="3">
    <source>
        <dbReference type="EMBL" id="KDR70160.1"/>
    </source>
</evidence>
<accession>A0A067SGT0</accession>
<keyword evidence="2" id="KW-0732">Signal</keyword>
<proteinExistence type="predicted"/>
<sequence>MRSFIQSFFTVRAFILLCCLVNSASSAPIGPSGSSVGFSKRHLSAVDRIFPYGKLSDRFLRVNDVSVERYLQSLTPDASGGRSYIPQDRLPHPVTHPNKPAKRNHTQPCPSTLTKAMPSPILVRPFIRWTTNILSFSTSMQAAAVEKMQMVTSRLRCAIFDAPPAGCKEKEYALPARVAHGGKI</sequence>
<reference evidence="4" key="1">
    <citation type="journal article" date="2014" name="Proc. Natl. Acad. Sci. U.S.A.">
        <title>Extensive sampling of basidiomycete genomes demonstrates inadequacy of the white-rot/brown-rot paradigm for wood decay fungi.</title>
        <authorList>
            <person name="Riley R."/>
            <person name="Salamov A.A."/>
            <person name="Brown D.W."/>
            <person name="Nagy L.G."/>
            <person name="Floudas D."/>
            <person name="Held B.W."/>
            <person name="Levasseur A."/>
            <person name="Lombard V."/>
            <person name="Morin E."/>
            <person name="Otillar R."/>
            <person name="Lindquist E.A."/>
            <person name="Sun H."/>
            <person name="LaButti K.M."/>
            <person name="Schmutz J."/>
            <person name="Jabbour D."/>
            <person name="Luo H."/>
            <person name="Baker S.E."/>
            <person name="Pisabarro A.G."/>
            <person name="Walton J.D."/>
            <person name="Blanchette R.A."/>
            <person name="Henrissat B."/>
            <person name="Martin F."/>
            <person name="Cullen D."/>
            <person name="Hibbett D.S."/>
            <person name="Grigoriev I.V."/>
        </authorList>
    </citation>
    <scope>NUCLEOTIDE SEQUENCE [LARGE SCALE GENOMIC DNA]</scope>
    <source>
        <strain evidence="4">CBS 339.88</strain>
    </source>
</reference>
<gene>
    <name evidence="3" type="ORF">GALMADRAFT_144840</name>
</gene>
<protein>
    <submittedName>
        <fullName evidence="3">Uncharacterized protein</fullName>
    </submittedName>
</protein>
<evidence type="ECO:0000256" key="1">
    <source>
        <dbReference type="SAM" id="MobiDB-lite"/>
    </source>
</evidence>
<dbReference type="Proteomes" id="UP000027222">
    <property type="component" value="Unassembled WGS sequence"/>
</dbReference>